<reference evidence="2 3" key="1">
    <citation type="journal article" date="2012" name="Vet. Microbiol.">
        <title>Complete genome sequence and characterization of a broad-host range T4-like bacteriophage phiAS5 infecting Aeromonas salmonicida subsp. salmonicida.</title>
        <authorList>
            <person name="Kim J.H."/>
            <person name="Son J.S."/>
            <person name="Choi Y.J."/>
            <person name="Choresca C.H.Jr."/>
            <person name="Shin S.P."/>
            <person name="Han J.E."/>
            <person name="Jun J.W."/>
            <person name="Park S.C."/>
        </authorList>
    </citation>
    <scope>NUCLEOTIDE SEQUENCE [LARGE SCALE GENOMIC DNA]</scope>
</reference>
<accession>E1A2L5</accession>
<keyword evidence="1" id="KW-1133">Transmembrane helix</keyword>
<proteinExistence type="predicted"/>
<organism evidence="2 3">
    <name type="scientific">Aeromonas phage phiAS5</name>
    <dbReference type="NCBI Taxonomy" id="879630"/>
    <lineage>
        <taxon>Viruses</taxon>
        <taxon>Duplodnaviria</taxon>
        <taxon>Heunggongvirae</taxon>
        <taxon>Uroviricota</taxon>
        <taxon>Caudoviricetes</taxon>
        <taxon>Pantevenvirales</taxon>
        <taxon>Straboviridae</taxon>
        <taxon>Chrysonvirus</taxon>
        <taxon>Chrysonvirus as5</taxon>
    </lineage>
</organism>
<evidence type="ECO:0000256" key="1">
    <source>
        <dbReference type="SAM" id="Phobius"/>
    </source>
</evidence>
<feature type="transmembrane region" description="Helical" evidence="1">
    <location>
        <begin position="15"/>
        <end position="39"/>
    </location>
</feature>
<dbReference type="RefSeq" id="YP_003969407.1">
    <property type="nucleotide sequence ID" value="NC_014636.1"/>
</dbReference>
<gene>
    <name evidence="2" type="ORF">phiAS5_ORF0118</name>
</gene>
<evidence type="ECO:0000313" key="3">
    <source>
        <dbReference type="Proteomes" id="UP000002236"/>
    </source>
</evidence>
<sequence>MASNQESRIFSLGEWSTLLSVIVIVTVAAAGAMTAIYRLGQIESAQEKMESRIVSIENRVNEMNTVDSNQDTKIEYLQKQQEKTNEITEKMNDTLNNLNVSINKLQVAIDRK</sequence>
<evidence type="ECO:0000313" key="2">
    <source>
        <dbReference type="EMBL" id="ADM79961.1"/>
    </source>
</evidence>
<keyword evidence="1" id="KW-0472">Membrane</keyword>
<keyword evidence="1" id="KW-0812">Transmembrane</keyword>
<dbReference type="EMBL" id="HM452126">
    <property type="protein sequence ID" value="ADM79961.1"/>
    <property type="molecule type" value="Genomic_DNA"/>
</dbReference>
<dbReference type="Proteomes" id="UP000002236">
    <property type="component" value="Segment"/>
</dbReference>
<dbReference type="KEGG" id="vg:9861525"/>
<name>E1A2L5_9CAUD</name>
<protein>
    <submittedName>
        <fullName evidence="2">Uncharacterized protein</fullName>
    </submittedName>
</protein>
<dbReference type="GeneID" id="9861525"/>
<keyword evidence="3" id="KW-1185">Reference proteome</keyword>